<keyword evidence="4" id="KW-0804">Transcription</keyword>
<dbReference type="SUPFAM" id="SSF88946">
    <property type="entry name" value="Sigma2 domain of RNA polymerase sigma factors"/>
    <property type="match status" value="1"/>
</dbReference>
<keyword evidence="2" id="KW-0805">Transcription regulation</keyword>
<dbReference type="InterPro" id="IPR013325">
    <property type="entry name" value="RNA_pol_sigma_r2"/>
</dbReference>
<dbReference type="RefSeq" id="WP_116062482.1">
    <property type="nucleotide sequence ID" value="NZ_QRDZ01000017.1"/>
</dbReference>
<feature type="domain" description="RNA polymerase sigma factor 70 region 4 type 2" evidence="6">
    <location>
        <begin position="109"/>
        <end position="161"/>
    </location>
</feature>
<evidence type="ECO:0000256" key="2">
    <source>
        <dbReference type="ARBA" id="ARBA00023015"/>
    </source>
</evidence>
<dbReference type="NCBIfam" id="TIGR02954">
    <property type="entry name" value="Sig70_famx3"/>
    <property type="match status" value="1"/>
</dbReference>
<dbReference type="InterPro" id="IPR007627">
    <property type="entry name" value="RNA_pol_sigma70_r2"/>
</dbReference>
<dbReference type="InterPro" id="IPR036388">
    <property type="entry name" value="WH-like_DNA-bd_sf"/>
</dbReference>
<evidence type="ECO:0000313" key="8">
    <source>
        <dbReference type="Proteomes" id="UP000256977"/>
    </source>
</evidence>
<dbReference type="Pfam" id="PF04542">
    <property type="entry name" value="Sigma70_r2"/>
    <property type="match status" value="1"/>
</dbReference>
<dbReference type="CDD" id="cd06171">
    <property type="entry name" value="Sigma70_r4"/>
    <property type="match status" value="1"/>
</dbReference>
<dbReference type="NCBIfam" id="TIGR02937">
    <property type="entry name" value="sigma70-ECF"/>
    <property type="match status" value="1"/>
</dbReference>
<dbReference type="InterPro" id="IPR014284">
    <property type="entry name" value="RNA_pol_sigma-70_dom"/>
</dbReference>
<organism evidence="7 8">
    <name type="scientific">Cohnella phaseoli</name>
    <dbReference type="NCBI Taxonomy" id="456490"/>
    <lineage>
        <taxon>Bacteria</taxon>
        <taxon>Bacillati</taxon>
        <taxon>Bacillota</taxon>
        <taxon>Bacilli</taxon>
        <taxon>Bacillales</taxon>
        <taxon>Paenibacillaceae</taxon>
        <taxon>Cohnella</taxon>
    </lineage>
</organism>
<dbReference type="GO" id="GO:0016987">
    <property type="term" value="F:sigma factor activity"/>
    <property type="evidence" value="ECO:0007669"/>
    <property type="project" value="UniProtKB-KW"/>
</dbReference>
<dbReference type="InterPro" id="IPR039425">
    <property type="entry name" value="RNA_pol_sigma-70-like"/>
</dbReference>
<evidence type="ECO:0000313" key="7">
    <source>
        <dbReference type="EMBL" id="RED75058.1"/>
    </source>
</evidence>
<dbReference type="Gene3D" id="1.10.10.10">
    <property type="entry name" value="Winged helix-like DNA-binding domain superfamily/Winged helix DNA-binding domain"/>
    <property type="match status" value="1"/>
</dbReference>
<gene>
    <name evidence="7" type="ORF">DFP98_11730</name>
</gene>
<dbReference type="GO" id="GO:0006352">
    <property type="term" value="P:DNA-templated transcription initiation"/>
    <property type="evidence" value="ECO:0007669"/>
    <property type="project" value="InterPro"/>
</dbReference>
<dbReference type="Proteomes" id="UP000256977">
    <property type="component" value="Unassembled WGS sequence"/>
</dbReference>
<dbReference type="PANTHER" id="PTHR43133">
    <property type="entry name" value="RNA POLYMERASE ECF-TYPE SIGMA FACTO"/>
    <property type="match status" value="1"/>
</dbReference>
<dbReference type="OrthoDB" id="9782703at2"/>
<keyword evidence="8" id="KW-1185">Reference proteome</keyword>
<evidence type="ECO:0000256" key="1">
    <source>
        <dbReference type="ARBA" id="ARBA00010641"/>
    </source>
</evidence>
<comment type="similarity">
    <text evidence="1">Belongs to the sigma-70 factor family. ECF subfamily.</text>
</comment>
<dbReference type="EMBL" id="QRDZ01000017">
    <property type="protein sequence ID" value="RED75058.1"/>
    <property type="molecule type" value="Genomic_DNA"/>
</dbReference>
<dbReference type="Pfam" id="PF08281">
    <property type="entry name" value="Sigma70_r4_2"/>
    <property type="match status" value="1"/>
</dbReference>
<dbReference type="InterPro" id="IPR014300">
    <property type="entry name" value="RNA_pol_sigma-V"/>
</dbReference>
<dbReference type="SUPFAM" id="SSF88659">
    <property type="entry name" value="Sigma3 and sigma4 domains of RNA polymerase sigma factors"/>
    <property type="match status" value="1"/>
</dbReference>
<sequence length="172" mass="19859">MEEAELARKAIGGDENSFTILIQSKRERLYRMAYTYVRNREDALEVVQETVYRAFLAVHKLQQPQYFNTWLTKIAINSALDFVRKSKKVVYAEPGAEGSYEPNHNEEAMDLREALGSLDEKSRTAIMLRYFEDMQLKDIADVLDTPLSSVKSIIYRGLERLKIKLEESESIG</sequence>
<accession>A0A3D9JLY2</accession>
<dbReference type="InterPro" id="IPR013324">
    <property type="entry name" value="RNA_pol_sigma_r3/r4-like"/>
</dbReference>
<dbReference type="PANTHER" id="PTHR43133:SF51">
    <property type="entry name" value="RNA POLYMERASE SIGMA FACTOR"/>
    <property type="match status" value="1"/>
</dbReference>
<evidence type="ECO:0000256" key="4">
    <source>
        <dbReference type="ARBA" id="ARBA00023163"/>
    </source>
</evidence>
<keyword evidence="3" id="KW-0731">Sigma factor</keyword>
<name>A0A3D9JLY2_9BACL</name>
<comment type="caution">
    <text evidence="7">The sequence shown here is derived from an EMBL/GenBank/DDBJ whole genome shotgun (WGS) entry which is preliminary data.</text>
</comment>
<proteinExistence type="inferred from homology"/>
<evidence type="ECO:0000259" key="6">
    <source>
        <dbReference type="Pfam" id="PF08281"/>
    </source>
</evidence>
<feature type="domain" description="RNA polymerase sigma-70 region 2" evidence="5">
    <location>
        <begin position="21"/>
        <end position="88"/>
    </location>
</feature>
<evidence type="ECO:0000256" key="3">
    <source>
        <dbReference type="ARBA" id="ARBA00023082"/>
    </source>
</evidence>
<dbReference type="InterPro" id="IPR013249">
    <property type="entry name" value="RNA_pol_sigma70_r4_t2"/>
</dbReference>
<dbReference type="GO" id="GO:0003677">
    <property type="term" value="F:DNA binding"/>
    <property type="evidence" value="ECO:0007669"/>
    <property type="project" value="InterPro"/>
</dbReference>
<reference evidence="7 8" key="1">
    <citation type="submission" date="2018-07" db="EMBL/GenBank/DDBJ databases">
        <title>Genomic Encyclopedia of Type Strains, Phase III (KMG-III): the genomes of soil and plant-associated and newly described type strains.</title>
        <authorList>
            <person name="Whitman W."/>
        </authorList>
    </citation>
    <scope>NUCLEOTIDE SEQUENCE [LARGE SCALE GENOMIC DNA]</scope>
    <source>
        <strain evidence="7 8">CECT 7287</strain>
    </source>
</reference>
<dbReference type="Gene3D" id="1.10.1740.10">
    <property type="match status" value="1"/>
</dbReference>
<protein>
    <submittedName>
        <fullName evidence="7">RNA polymerase sigma (SigV) subunit</fullName>
    </submittedName>
</protein>
<dbReference type="AlphaFoldDB" id="A0A3D9JLY2"/>
<evidence type="ECO:0000259" key="5">
    <source>
        <dbReference type="Pfam" id="PF04542"/>
    </source>
</evidence>